<evidence type="ECO:0000313" key="1">
    <source>
        <dbReference type="EMBL" id="TNN43621.1"/>
    </source>
</evidence>
<sequence>MPGERVVWIPPERLCTGTKGWKRSSVTLEIRATSDRRVSCNIGSQGEEV</sequence>
<reference evidence="1 2" key="1">
    <citation type="submission" date="2019-03" db="EMBL/GenBank/DDBJ databases">
        <title>First draft genome of Liparis tanakae, snailfish: a comprehensive survey of snailfish specific genes.</title>
        <authorList>
            <person name="Kim W."/>
            <person name="Song I."/>
            <person name="Jeong J.-H."/>
            <person name="Kim D."/>
            <person name="Kim S."/>
            <person name="Ryu S."/>
            <person name="Song J.Y."/>
            <person name="Lee S.K."/>
        </authorList>
    </citation>
    <scope>NUCLEOTIDE SEQUENCE [LARGE SCALE GENOMIC DNA]</scope>
    <source>
        <tissue evidence="1">Muscle</tissue>
    </source>
</reference>
<dbReference type="Proteomes" id="UP000314294">
    <property type="component" value="Unassembled WGS sequence"/>
</dbReference>
<dbReference type="AlphaFoldDB" id="A0A4Z2FRK2"/>
<accession>A0A4Z2FRK2</accession>
<gene>
    <name evidence="1" type="ORF">EYF80_046204</name>
</gene>
<comment type="caution">
    <text evidence="1">The sequence shown here is derived from an EMBL/GenBank/DDBJ whole genome shotgun (WGS) entry which is preliminary data.</text>
</comment>
<evidence type="ECO:0000313" key="2">
    <source>
        <dbReference type="Proteomes" id="UP000314294"/>
    </source>
</evidence>
<name>A0A4Z2FRK2_9TELE</name>
<proteinExistence type="predicted"/>
<protein>
    <submittedName>
        <fullName evidence="1">Uncharacterized protein</fullName>
    </submittedName>
</protein>
<dbReference type="EMBL" id="SRLO01000956">
    <property type="protein sequence ID" value="TNN43621.1"/>
    <property type="molecule type" value="Genomic_DNA"/>
</dbReference>
<organism evidence="1 2">
    <name type="scientific">Liparis tanakae</name>
    <name type="common">Tanaka's snailfish</name>
    <dbReference type="NCBI Taxonomy" id="230148"/>
    <lineage>
        <taxon>Eukaryota</taxon>
        <taxon>Metazoa</taxon>
        <taxon>Chordata</taxon>
        <taxon>Craniata</taxon>
        <taxon>Vertebrata</taxon>
        <taxon>Euteleostomi</taxon>
        <taxon>Actinopterygii</taxon>
        <taxon>Neopterygii</taxon>
        <taxon>Teleostei</taxon>
        <taxon>Neoteleostei</taxon>
        <taxon>Acanthomorphata</taxon>
        <taxon>Eupercaria</taxon>
        <taxon>Perciformes</taxon>
        <taxon>Cottioidei</taxon>
        <taxon>Cottales</taxon>
        <taxon>Liparidae</taxon>
        <taxon>Liparis</taxon>
    </lineage>
</organism>
<keyword evidence="2" id="KW-1185">Reference proteome</keyword>